<dbReference type="InterPro" id="IPR002168">
    <property type="entry name" value="Lipase_GDXG_HIS_AS"/>
</dbReference>
<dbReference type="PANTHER" id="PTHR48081">
    <property type="entry name" value="AB HYDROLASE SUPERFAMILY PROTEIN C4A8.06C"/>
    <property type="match status" value="1"/>
</dbReference>
<evidence type="ECO:0000313" key="6">
    <source>
        <dbReference type="EMBL" id="TRM66131.1"/>
    </source>
</evidence>
<feature type="compositionally biased region" description="Basic and acidic residues" evidence="4">
    <location>
        <begin position="500"/>
        <end position="509"/>
    </location>
</feature>
<dbReference type="GO" id="GO:0016787">
    <property type="term" value="F:hydrolase activity"/>
    <property type="evidence" value="ECO:0007669"/>
    <property type="project" value="UniProtKB-KW"/>
</dbReference>
<dbReference type="FunFam" id="3.40.50.1820:FF:000252">
    <property type="entry name" value="Related to calmodulin-dependent protein kinase"/>
    <property type="match status" value="1"/>
</dbReference>
<evidence type="ECO:0000256" key="1">
    <source>
        <dbReference type="ARBA" id="ARBA00010515"/>
    </source>
</evidence>
<feature type="region of interest" description="Disordered" evidence="4">
    <location>
        <begin position="479"/>
        <end position="538"/>
    </location>
</feature>
<reference evidence="6 7" key="1">
    <citation type="journal article" date="2019" name="New Phytol.">
        <title>Comparative genomics reveals unique wood-decay strategies and fruiting body development in the Schizophyllaceae.</title>
        <authorList>
            <person name="Almasi E."/>
            <person name="Sahu N."/>
            <person name="Krizsan K."/>
            <person name="Balint B."/>
            <person name="Kovacs G.M."/>
            <person name="Kiss B."/>
            <person name="Cseklye J."/>
            <person name="Drula E."/>
            <person name="Henrissat B."/>
            <person name="Nagy I."/>
            <person name="Chovatia M."/>
            <person name="Adam C."/>
            <person name="LaButti K."/>
            <person name="Lipzen A."/>
            <person name="Riley R."/>
            <person name="Grigoriev I.V."/>
            <person name="Nagy L.G."/>
        </authorList>
    </citation>
    <scope>NUCLEOTIDE SEQUENCE [LARGE SCALE GENOMIC DNA]</scope>
    <source>
        <strain evidence="6 7">NL-1724</strain>
    </source>
</reference>
<protein>
    <submittedName>
        <fullName evidence="6">Alpha/Beta hydrolase protein</fullName>
    </submittedName>
</protein>
<feature type="compositionally biased region" description="Low complexity" evidence="4">
    <location>
        <begin position="638"/>
        <end position="652"/>
    </location>
</feature>
<dbReference type="InterPro" id="IPR033140">
    <property type="entry name" value="Lipase_GDXG_put_SER_AS"/>
</dbReference>
<evidence type="ECO:0000256" key="2">
    <source>
        <dbReference type="ARBA" id="ARBA00022801"/>
    </source>
</evidence>
<dbReference type="PROSITE" id="PS01173">
    <property type="entry name" value="LIPASE_GDXG_HIS"/>
    <property type="match status" value="1"/>
</dbReference>
<gene>
    <name evidence="6" type="ORF">BD626DRAFT_556100</name>
</gene>
<dbReference type="SUPFAM" id="SSF53474">
    <property type="entry name" value="alpha/beta-Hydrolases"/>
    <property type="match status" value="1"/>
</dbReference>
<evidence type="ECO:0000256" key="4">
    <source>
        <dbReference type="SAM" id="MobiDB-lite"/>
    </source>
</evidence>
<evidence type="ECO:0000259" key="5">
    <source>
        <dbReference type="Pfam" id="PF07859"/>
    </source>
</evidence>
<comment type="caution">
    <text evidence="6">The sequence shown here is derived from an EMBL/GenBank/DDBJ whole genome shotgun (WGS) entry which is preliminary data.</text>
</comment>
<dbReference type="Proteomes" id="UP000320762">
    <property type="component" value="Unassembled WGS sequence"/>
</dbReference>
<dbReference type="Gene3D" id="3.40.50.1820">
    <property type="entry name" value="alpha/beta hydrolase"/>
    <property type="match status" value="1"/>
</dbReference>
<dbReference type="STRING" id="97359.A0A550CMV5"/>
<evidence type="ECO:0000313" key="7">
    <source>
        <dbReference type="Proteomes" id="UP000320762"/>
    </source>
</evidence>
<dbReference type="AlphaFoldDB" id="A0A550CMV5"/>
<dbReference type="OrthoDB" id="408631at2759"/>
<keyword evidence="7" id="KW-1185">Reference proteome</keyword>
<feature type="compositionally biased region" description="Low complexity" evidence="4">
    <location>
        <begin position="590"/>
        <end position="611"/>
    </location>
</feature>
<dbReference type="Pfam" id="PF07859">
    <property type="entry name" value="Abhydrolase_3"/>
    <property type="match status" value="1"/>
</dbReference>
<proteinExistence type="inferred from homology"/>
<keyword evidence="2 6" id="KW-0378">Hydrolase</keyword>
<feature type="region of interest" description="Disordered" evidence="4">
    <location>
        <begin position="588"/>
        <end position="696"/>
    </location>
</feature>
<dbReference type="InterPro" id="IPR013094">
    <property type="entry name" value="AB_hydrolase_3"/>
</dbReference>
<feature type="active site" evidence="3">
    <location>
        <position position="286"/>
    </location>
</feature>
<feature type="domain" description="Alpha/beta hydrolase fold-3" evidence="5">
    <location>
        <begin position="211"/>
        <end position="418"/>
    </location>
</feature>
<comment type="similarity">
    <text evidence="1">Belongs to the 'GDXG' lipolytic enzyme family.</text>
</comment>
<name>A0A550CMV5_9AGAR</name>
<dbReference type="PANTHER" id="PTHR48081:SF26">
    <property type="entry name" value="ALPHA_BETA HYDROLASE FOLD-3 DOMAIN-CONTAINING PROTEIN"/>
    <property type="match status" value="1"/>
</dbReference>
<organism evidence="6 7">
    <name type="scientific">Schizophyllum amplum</name>
    <dbReference type="NCBI Taxonomy" id="97359"/>
    <lineage>
        <taxon>Eukaryota</taxon>
        <taxon>Fungi</taxon>
        <taxon>Dikarya</taxon>
        <taxon>Basidiomycota</taxon>
        <taxon>Agaricomycotina</taxon>
        <taxon>Agaricomycetes</taxon>
        <taxon>Agaricomycetidae</taxon>
        <taxon>Agaricales</taxon>
        <taxon>Schizophyllaceae</taxon>
        <taxon>Schizophyllum</taxon>
    </lineage>
</organism>
<accession>A0A550CMV5</accession>
<dbReference type="EMBL" id="VDMD01000004">
    <property type="protein sequence ID" value="TRM66131.1"/>
    <property type="molecule type" value="Genomic_DNA"/>
</dbReference>
<dbReference type="PROSITE" id="PS01174">
    <property type="entry name" value="LIPASE_GDXG_SER"/>
    <property type="match status" value="1"/>
</dbReference>
<dbReference type="InterPro" id="IPR050300">
    <property type="entry name" value="GDXG_lipolytic_enzyme"/>
</dbReference>
<dbReference type="InterPro" id="IPR029058">
    <property type="entry name" value="AB_hydrolase_fold"/>
</dbReference>
<sequence>MVWLPFSLTRAARTVAKDNARPHPQLTQDPKSLVHYKTPGVAPPSARVDCAVREYDRPPLSIWQWWKYPALVAYKTTELANEMVHYTLWGPRKPSWGIEMTIINTLMRGAADHSALVDIHSIRMVLNILGMAPIPSDAIVTPVSFHVKRQGLRGMLAEYDALEDGSRTIHGEWVVGRRTWQRLQAEWHATRSSEKSGTSLPAKEGKKETVILYIHGGAYYLSSAAGQRLISIPLSKYTDCRVFAVDYRLAPETKFPGPLHDVVSAYLRLVEDLHIPAQNIVVAGDSAGGGLATALLLYLRDNDYPLPSGGILMSPWVDLTMSCESWELNAAYDVVPMPDRESHMHPVAMYLGENIERYVAHPYASPLFGDYRDIPPLLIQSGDSEVLRDEITLLAHKATLAGVKVRHELYEDAIHIFQTYPFLEASHRAFLSMREFVRHTIPESQAGAAHALADSAERQLEQEMETKDTALVRGDGVREKTGVSGLPADTTAMMSESDDDRSSWRRNDTRWLTAPESDSEEETTSMPSPLKDKGKGKDVWTEETCEVADEAEEDARAAKRSTLRRRRADTLPINQLRQLQGAFAHMFPAPQSESPVRPRVSRVRSSYSSTPAHRRGQSRPTMPTFTVADHARSSSRLSTAAPPSPADSAPGSPTMPSPSIRKKTMSMSHPDIASLVNSWKHDGPANETLMYKPSGR</sequence>
<evidence type="ECO:0000256" key="3">
    <source>
        <dbReference type="PROSITE-ProRule" id="PRU10038"/>
    </source>
</evidence>